<organism evidence="3 4">
    <name type="scientific">Cupriavidus basilensis</name>
    <dbReference type="NCBI Taxonomy" id="68895"/>
    <lineage>
        <taxon>Bacteria</taxon>
        <taxon>Pseudomonadati</taxon>
        <taxon>Pseudomonadota</taxon>
        <taxon>Betaproteobacteria</taxon>
        <taxon>Burkholderiales</taxon>
        <taxon>Burkholderiaceae</taxon>
        <taxon>Cupriavidus</taxon>
    </lineage>
</organism>
<gene>
    <name evidence="3" type="ORF">P3W85_03770</name>
</gene>
<dbReference type="InterPro" id="IPR005064">
    <property type="entry name" value="BUG"/>
</dbReference>
<protein>
    <submittedName>
        <fullName evidence="3">Tripartite tricarboxylate transporter substrate binding protein</fullName>
    </submittedName>
</protein>
<keyword evidence="2" id="KW-0732">Signal</keyword>
<evidence type="ECO:0000313" key="4">
    <source>
        <dbReference type="Proteomes" id="UP001216674"/>
    </source>
</evidence>
<dbReference type="Proteomes" id="UP001216674">
    <property type="component" value="Unassembled WGS sequence"/>
</dbReference>
<feature type="signal peptide" evidence="2">
    <location>
        <begin position="1"/>
        <end position="30"/>
    </location>
</feature>
<evidence type="ECO:0000256" key="2">
    <source>
        <dbReference type="SAM" id="SignalP"/>
    </source>
</evidence>
<comment type="similarity">
    <text evidence="1">Belongs to the UPF0065 (bug) family.</text>
</comment>
<dbReference type="EMBL" id="JARJLM010000064">
    <property type="protein sequence ID" value="MDF3832074.1"/>
    <property type="molecule type" value="Genomic_DNA"/>
</dbReference>
<reference evidence="3 4" key="1">
    <citation type="submission" date="2023-03" db="EMBL/GenBank/DDBJ databases">
        <title>Draft assemblies of triclosan tolerant bacteria isolated from returned activated sludge.</title>
        <authorList>
            <person name="Van Hamelsveld S."/>
        </authorList>
    </citation>
    <scope>NUCLEOTIDE SEQUENCE [LARGE SCALE GENOMIC DNA]</scope>
    <source>
        <strain evidence="3 4">GW210010_S58</strain>
    </source>
</reference>
<dbReference type="RefSeq" id="WP_017225908.1">
    <property type="nucleotide sequence ID" value="NZ_JARJLM010000064.1"/>
</dbReference>
<dbReference type="Gene3D" id="3.40.190.10">
    <property type="entry name" value="Periplasmic binding protein-like II"/>
    <property type="match status" value="1"/>
</dbReference>
<dbReference type="SUPFAM" id="SSF53850">
    <property type="entry name" value="Periplasmic binding protein-like II"/>
    <property type="match status" value="1"/>
</dbReference>
<dbReference type="PIRSF" id="PIRSF017082">
    <property type="entry name" value="YflP"/>
    <property type="match status" value="1"/>
</dbReference>
<evidence type="ECO:0000256" key="1">
    <source>
        <dbReference type="ARBA" id="ARBA00006987"/>
    </source>
</evidence>
<evidence type="ECO:0000313" key="3">
    <source>
        <dbReference type="EMBL" id="MDF3832074.1"/>
    </source>
</evidence>
<dbReference type="InterPro" id="IPR042100">
    <property type="entry name" value="Bug_dom1"/>
</dbReference>
<dbReference type="PANTHER" id="PTHR42928">
    <property type="entry name" value="TRICARBOXYLATE-BINDING PROTEIN"/>
    <property type="match status" value="1"/>
</dbReference>
<feature type="chain" id="PRO_5047491805" evidence="2">
    <location>
        <begin position="31"/>
        <end position="330"/>
    </location>
</feature>
<dbReference type="CDD" id="cd07012">
    <property type="entry name" value="PBP2_Bug_TTT"/>
    <property type="match status" value="1"/>
</dbReference>
<keyword evidence="4" id="KW-1185">Reference proteome</keyword>
<dbReference type="Pfam" id="PF03401">
    <property type="entry name" value="TctC"/>
    <property type="match status" value="1"/>
</dbReference>
<comment type="caution">
    <text evidence="3">The sequence shown here is derived from an EMBL/GenBank/DDBJ whole genome shotgun (WGS) entry which is preliminary data.</text>
</comment>
<accession>A0ABT6AHZ0</accession>
<dbReference type="Gene3D" id="3.40.190.150">
    <property type="entry name" value="Bordetella uptake gene, domain 1"/>
    <property type="match status" value="1"/>
</dbReference>
<sequence length="330" mass="35022">MMLFSMMPIRRTGIGAVLAFLAAFSGCAFADAYPQRPVRLVVPFSAGGVTDVIARVIAGSLQARLGQPVIVDNRPGASTMIAAAHVAKARPDGYTLLLGSSTTFSMLPALRPHLSIAAEGIWAPVGLVAETPVMISSRTDSGIGSFQDLLARARARPGALTYGTTGVGTAPHLIGAIIAADFQVDITPVQYRGSTQVLADVVNGQIDLSFDPVGVVRPFIGAGMLRPLAISTAQRLPAYPAVPTFGEVGIGDLGGAFWFGLAAPSGTPRTTLQRLQEDLQAVLREPRVEEAFRRQSIIVLAGNAEEFRRRVHAELTRYRQLARDGSFTME</sequence>
<dbReference type="PANTHER" id="PTHR42928:SF5">
    <property type="entry name" value="BLR1237 PROTEIN"/>
    <property type="match status" value="1"/>
</dbReference>
<proteinExistence type="inferred from homology"/>
<name>A0ABT6AHZ0_9BURK</name>